<evidence type="ECO:0000313" key="5">
    <source>
        <dbReference type="Proteomes" id="UP000444960"/>
    </source>
</evidence>
<gene>
    <name evidence="3" type="ORF">nbrc107696_09220</name>
    <name evidence="4" type="ORF">nbrc107696_14950</name>
</gene>
<dbReference type="InterPro" id="IPR003346">
    <property type="entry name" value="Transposase_20"/>
</dbReference>
<organism evidence="3 5">
    <name type="scientific">Gordonia spumicola</name>
    <dbReference type="NCBI Taxonomy" id="589161"/>
    <lineage>
        <taxon>Bacteria</taxon>
        <taxon>Bacillati</taxon>
        <taxon>Actinomycetota</taxon>
        <taxon>Actinomycetes</taxon>
        <taxon>Mycobacteriales</taxon>
        <taxon>Gordoniaceae</taxon>
        <taxon>Gordonia</taxon>
    </lineage>
</organism>
<evidence type="ECO:0000259" key="1">
    <source>
        <dbReference type="Pfam" id="PF01548"/>
    </source>
</evidence>
<dbReference type="PANTHER" id="PTHR33055">
    <property type="entry name" value="TRANSPOSASE FOR INSERTION SEQUENCE ELEMENT IS1111A"/>
    <property type="match status" value="1"/>
</dbReference>
<protein>
    <submittedName>
        <fullName evidence="3">IS110 family transposase</fullName>
    </submittedName>
</protein>
<dbReference type="AlphaFoldDB" id="A0A7I9V4Z9"/>
<reference evidence="5" key="1">
    <citation type="submission" date="2019-06" db="EMBL/GenBank/DDBJ databases">
        <title>Gordonia isolated from sludge of a wastewater treatment plant.</title>
        <authorList>
            <person name="Tamura T."/>
            <person name="Aoyama K."/>
            <person name="Kang Y."/>
            <person name="Saito S."/>
            <person name="Akiyama N."/>
            <person name="Yazawa K."/>
            <person name="Gonoi T."/>
            <person name="Mikami Y."/>
        </authorList>
    </citation>
    <scope>NUCLEOTIDE SEQUENCE [LARGE SCALE GENOMIC DNA]</scope>
    <source>
        <strain evidence="5">NBRC 107696</strain>
    </source>
</reference>
<dbReference type="OrthoDB" id="3188901at2"/>
<accession>A0A7I9V4Z9</accession>
<evidence type="ECO:0000313" key="3">
    <source>
        <dbReference type="EMBL" id="GEE00476.1"/>
    </source>
</evidence>
<dbReference type="EMBL" id="BJOV01000003">
    <property type="protein sequence ID" value="GEE01049.1"/>
    <property type="molecule type" value="Genomic_DNA"/>
</dbReference>
<dbReference type="Pfam" id="PF01548">
    <property type="entry name" value="DEDD_Tnp_IS110"/>
    <property type="match status" value="1"/>
</dbReference>
<reference evidence="3" key="2">
    <citation type="journal article" date="2020" name="Int. J. Syst. Evol. Microbiol.">
        <title>Gordonia crocea sp. nov. and Gordonia spumicola sp. nov. isolated from sludge of a wastewater treatment plant.</title>
        <authorList>
            <person name="Tamura T."/>
            <person name="Saito S."/>
            <person name="Hamada M."/>
            <person name="Kang Y."/>
            <person name="Hoshino Y."/>
            <person name="Gonoi T."/>
            <person name="Mikami Y."/>
            <person name="Yaguchi T."/>
        </authorList>
    </citation>
    <scope>NUCLEOTIDE SEQUENCE</scope>
    <source>
        <strain evidence="3">NBRC 107696</strain>
    </source>
</reference>
<dbReference type="PANTHER" id="PTHR33055:SF3">
    <property type="entry name" value="PUTATIVE TRANSPOSASE FOR IS117-RELATED"/>
    <property type="match status" value="1"/>
</dbReference>
<proteinExistence type="predicted"/>
<dbReference type="GO" id="GO:0004803">
    <property type="term" value="F:transposase activity"/>
    <property type="evidence" value="ECO:0007669"/>
    <property type="project" value="InterPro"/>
</dbReference>
<dbReference type="InterPro" id="IPR047650">
    <property type="entry name" value="Transpos_IS110"/>
</dbReference>
<dbReference type="Pfam" id="PF02371">
    <property type="entry name" value="Transposase_20"/>
    <property type="match status" value="1"/>
</dbReference>
<dbReference type="Proteomes" id="UP000444960">
    <property type="component" value="Unassembled WGS sequence"/>
</dbReference>
<name>A0A7I9V4Z9_9ACTN</name>
<dbReference type="InterPro" id="IPR002525">
    <property type="entry name" value="Transp_IS110-like_N"/>
</dbReference>
<feature type="domain" description="Transposase IS116/IS110/IS902 C-terminal" evidence="2">
    <location>
        <begin position="285"/>
        <end position="367"/>
    </location>
</feature>
<evidence type="ECO:0000259" key="2">
    <source>
        <dbReference type="Pfam" id="PF02371"/>
    </source>
</evidence>
<dbReference type="GO" id="GO:0003677">
    <property type="term" value="F:DNA binding"/>
    <property type="evidence" value="ECO:0007669"/>
    <property type="project" value="InterPro"/>
</dbReference>
<sequence>MLFVGDDWAEDHHDLVVIDNSQKVLARARVPEGPAGITAFTDVVARAALTTVTSDDDLDDDALEVMVGIELNHGPWVQALVAAGYYVFGVDPLQAKRFRESWSNSKAKSDSGDALGLAELVRSRHRTLTKIGADSEGSAAIRILTREHQRAVWDRTRQTNRLRSTLREYHPAIVAIAAKYDLPLHDKTILGLVTLVPTPAAGARITVRQVLPLLARRHDKDAKAAWIVQALRQRQLPIGPEIAEAYAITVRAATRVIASASSHIAELEEQVNAHFSRHPDAEIYLSQPGIGQVIGARLCGEYGDDSTRFQTAKDRRNFAQTSPLTRQSGKLRIVCARKAGNDWALDAAVRQANAAIMHDKYAYAYYRKQRDRGINHNAALRQLANKLTGILHGCLARHHPYDPAIAWANADLKIAA</sequence>
<feature type="domain" description="Transposase IS110-like N-terminal" evidence="1">
    <location>
        <begin position="4"/>
        <end position="171"/>
    </location>
</feature>
<dbReference type="GO" id="GO:0006313">
    <property type="term" value="P:DNA transposition"/>
    <property type="evidence" value="ECO:0007669"/>
    <property type="project" value="InterPro"/>
</dbReference>
<dbReference type="EMBL" id="BJOV01000002">
    <property type="protein sequence ID" value="GEE00476.1"/>
    <property type="molecule type" value="Genomic_DNA"/>
</dbReference>
<comment type="caution">
    <text evidence="3">The sequence shown here is derived from an EMBL/GenBank/DDBJ whole genome shotgun (WGS) entry which is preliminary data.</text>
</comment>
<evidence type="ECO:0000313" key="4">
    <source>
        <dbReference type="EMBL" id="GEE01049.1"/>
    </source>
</evidence>
<dbReference type="NCBIfam" id="NF033542">
    <property type="entry name" value="transpos_IS110"/>
    <property type="match status" value="1"/>
</dbReference>
<keyword evidence="5" id="KW-1185">Reference proteome</keyword>
<dbReference type="RefSeq" id="WP_161894366.1">
    <property type="nucleotide sequence ID" value="NZ_BJOV01000002.1"/>
</dbReference>